<dbReference type="EMBL" id="JAULSY010000028">
    <property type="protein sequence ID" value="KAK0670737.1"/>
    <property type="molecule type" value="Genomic_DNA"/>
</dbReference>
<proteinExistence type="predicted"/>
<name>A0AA39ZGQ0_9PEZI</name>
<protein>
    <submittedName>
        <fullName evidence="1">Uncharacterized protein</fullName>
    </submittedName>
</protein>
<dbReference type="Proteomes" id="UP001174997">
    <property type="component" value="Unassembled WGS sequence"/>
</dbReference>
<sequence length="217" mass="23403">MSLMASSVAERLLKGSGVFGSALMAVSATGCRSLAGMFRVLESKPQPKTPLYFPGTWSVPLSTARPGGEDSGNFDKSEQRTADITKTSCLAEPVNCVIIPATIFQHSRNAYLAIYLEDDHIKAIFSTQNITAGLDPIVTALIPQHAAVSNGTPVIRFIFSHATACQTTKPPLPPQPCRPLNLPILPTYFPKPPNHTCLWTAQTGTKALSKPRPFFPQ</sequence>
<evidence type="ECO:0000313" key="2">
    <source>
        <dbReference type="Proteomes" id="UP001174997"/>
    </source>
</evidence>
<reference evidence="1" key="1">
    <citation type="submission" date="2023-06" db="EMBL/GenBank/DDBJ databases">
        <title>Genome-scale phylogeny and comparative genomics of the fungal order Sordariales.</title>
        <authorList>
            <consortium name="Lawrence Berkeley National Laboratory"/>
            <person name="Hensen N."/>
            <person name="Bonometti L."/>
            <person name="Westerberg I."/>
            <person name="Brannstrom I.O."/>
            <person name="Guillou S."/>
            <person name="Cros-Aarteil S."/>
            <person name="Calhoun S."/>
            <person name="Haridas S."/>
            <person name="Kuo A."/>
            <person name="Mondo S."/>
            <person name="Pangilinan J."/>
            <person name="Riley R."/>
            <person name="Labutti K."/>
            <person name="Andreopoulos B."/>
            <person name="Lipzen A."/>
            <person name="Chen C."/>
            <person name="Yanf M."/>
            <person name="Daum C."/>
            <person name="Ng V."/>
            <person name="Clum A."/>
            <person name="Steindorff A."/>
            <person name="Ohm R."/>
            <person name="Martin F."/>
            <person name="Silar P."/>
            <person name="Natvig D."/>
            <person name="Lalanne C."/>
            <person name="Gautier V."/>
            <person name="Ament-Velasquez S.L."/>
            <person name="Kruys A."/>
            <person name="Hutchinson M.I."/>
            <person name="Powell A.J."/>
            <person name="Barry K."/>
            <person name="Miller A.N."/>
            <person name="Grigoriev I.V."/>
            <person name="Debuchy R."/>
            <person name="Gladieux P."/>
            <person name="Thoren M.H."/>
            <person name="Johannesson H."/>
        </authorList>
    </citation>
    <scope>NUCLEOTIDE SEQUENCE</scope>
    <source>
        <strain evidence="1">CBS 307.81</strain>
    </source>
</reference>
<comment type="caution">
    <text evidence="1">The sequence shown here is derived from an EMBL/GenBank/DDBJ whole genome shotgun (WGS) entry which is preliminary data.</text>
</comment>
<organism evidence="1 2">
    <name type="scientific">Cercophora samala</name>
    <dbReference type="NCBI Taxonomy" id="330535"/>
    <lineage>
        <taxon>Eukaryota</taxon>
        <taxon>Fungi</taxon>
        <taxon>Dikarya</taxon>
        <taxon>Ascomycota</taxon>
        <taxon>Pezizomycotina</taxon>
        <taxon>Sordariomycetes</taxon>
        <taxon>Sordariomycetidae</taxon>
        <taxon>Sordariales</taxon>
        <taxon>Lasiosphaeriaceae</taxon>
        <taxon>Cercophora</taxon>
    </lineage>
</organism>
<gene>
    <name evidence="1" type="ORF">QBC41DRAFT_67601</name>
</gene>
<dbReference type="AlphaFoldDB" id="A0AA39ZGQ0"/>
<keyword evidence="2" id="KW-1185">Reference proteome</keyword>
<accession>A0AA39ZGQ0</accession>
<evidence type="ECO:0000313" key="1">
    <source>
        <dbReference type="EMBL" id="KAK0670737.1"/>
    </source>
</evidence>